<dbReference type="AlphaFoldDB" id="A0A0L6V5Y7"/>
<name>A0A0L6V5Y7_9BASI</name>
<proteinExistence type="predicted"/>
<accession>A0A0L6V5Y7</accession>
<comment type="caution">
    <text evidence="2">The sequence shown here is derived from an EMBL/GenBank/DDBJ whole genome shotgun (WGS) entry which is preliminary data.</text>
</comment>
<evidence type="ECO:0000313" key="3">
    <source>
        <dbReference type="Proteomes" id="UP000037035"/>
    </source>
</evidence>
<sequence length="126" mass="14285">MFWENVLHGLIDPPPNNHNEKNSRYIPPTRTTHSNGQLRKIDIPEANDGTVLLDSGSTINLRVSSSFFTLKSQLASPFLIFMAISEYVSTIDSIGSLKIPTPTGMMEVHLILPWNTWFNLIERENF</sequence>
<gene>
    <name evidence="2" type="ORF">VP01_2654g5</name>
</gene>
<keyword evidence="3" id="KW-1185">Reference proteome</keyword>
<protein>
    <submittedName>
        <fullName evidence="2">Uncharacterized protein</fullName>
    </submittedName>
</protein>
<dbReference type="VEuPathDB" id="FungiDB:VP01_2654g5"/>
<evidence type="ECO:0000256" key="1">
    <source>
        <dbReference type="SAM" id="MobiDB-lite"/>
    </source>
</evidence>
<dbReference type="EMBL" id="LAVV01007562">
    <property type="protein sequence ID" value="KNZ55540.1"/>
    <property type="molecule type" value="Genomic_DNA"/>
</dbReference>
<evidence type="ECO:0000313" key="2">
    <source>
        <dbReference type="EMBL" id="KNZ55540.1"/>
    </source>
</evidence>
<organism evidence="2 3">
    <name type="scientific">Puccinia sorghi</name>
    <dbReference type="NCBI Taxonomy" id="27349"/>
    <lineage>
        <taxon>Eukaryota</taxon>
        <taxon>Fungi</taxon>
        <taxon>Dikarya</taxon>
        <taxon>Basidiomycota</taxon>
        <taxon>Pucciniomycotina</taxon>
        <taxon>Pucciniomycetes</taxon>
        <taxon>Pucciniales</taxon>
        <taxon>Pucciniaceae</taxon>
        <taxon>Puccinia</taxon>
    </lineage>
</organism>
<reference evidence="2 3" key="1">
    <citation type="submission" date="2015-08" db="EMBL/GenBank/DDBJ databases">
        <title>Next Generation Sequencing and Analysis of the Genome of Puccinia sorghi L Schw, the Causal Agent of Maize Common Rust.</title>
        <authorList>
            <person name="Rochi L."/>
            <person name="Burguener G."/>
            <person name="Darino M."/>
            <person name="Turjanski A."/>
            <person name="Kreff E."/>
            <person name="Dieguez M.J."/>
            <person name="Sacco F."/>
        </authorList>
    </citation>
    <scope>NUCLEOTIDE SEQUENCE [LARGE SCALE GENOMIC DNA]</scope>
    <source>
        <strain evidence="2 3">RO10H11247</strain>
    </source>
</reference>
<feature type="region of interest" description="Disordered" evidence="1">
    <location>
        <begin position="13"/>
        <end position="34"/>
    </location>
</feature>
<dbReference type="Proteomes" id="UP000037035">
    <property type="component" value="Unassembled WGS sequence"/>
</dbReference>